<dbReference type="AlphaFoldDB" id="A0A3N4I1A0"/>
<reference evidence="2 3" key="1">
    <citation type="journal article" date="2018" name="Nat. Ecol. Evol.">
        <title>Pezizomycetes genomes reveal the molecular basis of ectomycorrhizal truffle lifestyle.</title>
        <authorList>
            <person name="Murat C."/>
            <person name="Payen T."/>
            <person name="Noel B."/>
            <person name="Kuo A."/>
            <person name="Morin E."/>
            <person name="Chen J."/>
            <person name="Kohler A."/>
            <person name="Krizsan K."/>
            <person name="Balestrini R."/>
            <person name="Da Silva C."/>
            <person name="Montanini B."/>
            <person name="Hainaut M."/>
            <person name="Levati E."/>
            <person name="Barry K.W."/>
            <person name="Belfiori B."/>
            <person name="Cichocki N."/>
            <person name="Clum A."/>
            <person name="Dockter R.B."/>
            <person name="Fauchery L."/>
            <person name="Guy J."/>
            <person name="Iotti M."/>
            <person name="Le Tacon F."/>
            <person name="Lindquist E.A."/>
            <person name="Lipzen A."/>
            <person name="Malagnac F."/>
            <person name="Mello A."/>
            <person name="Molinier V."/>
            <person name="Miyauchi S."/>
            <person name="Poulain J."/>
            <person name="Riccioni C."/>
            <person name="Rubini A."/>
            <person name="Sitrit Y."/>
            <person name="Splivallo R."/>
            <person name="Traeger S."/>
            <person name="Wang M."/>
            <person name="Zifcakova L."/>
            <person name="Wipf D."/>
            <person name="Zambonelli A."/>
            <person name="Paolocci F."/>
            <person name="Nowrousian M."/>
            <person name="Ottonello S."/>
            <person name="Baldrian P."/>
            <person name="Spatafora J.W."/>
            <person name="Henrissat B."/>
            <person name="Nagy L.G."/>
            <person name="Aury J.M."/>
            <person name="Wincker P."/>
            <person name="Grigoriev I.V."/>
            <person name="Bonfante P."/>
            <person name="Martin F.M."/>
        </authorList>
    </citation>
    <scope>NUCLEOTIDE SEQUENCE [LARGE SCALE GENOMIC DNA]</scope>
    <source>
        <strain evidence="2 3">RN42</strain>
    </source>
</reference>
<sequence>MNVENIVFGDNEKMTPSPLTSRPASKINSPPLPSSDFPSRPAEMNPQAASPATTATSRKRILAANSYRVIFTQKSGQGNFEVERMDHGTFMSCLEHSYGKESIGLTYFLLPRSICDDERCRQVSLSVESLEDVYPSTEGPHSICLFMKGGERKGGILGKWRGAFDMVHQITMTLFCIMVYKLLSELVDERERQR</sequence>
<feature type="region of interest" description="Disordered" evidence="1">
    <location>
        <begin position="1"/>
        <end position="56"/>
    </location>
</feature>
<evidence type="ECO:0000256" key="1">
    <source>
        <dbReference type="SAM" id="MobiDB-lite"/>
    </source>
</evidence>
<dbReference type="Proteomes" id="UP000275078">
    <property type="component" value="Unassembled WGS sequence"/>
</dbReference>
<accession>A0A3N4I1A0</accession>
<proteinExistence type="predicted"/>
<organism evidence="2 3">
    <name type="scientific">Ascobolus immersus RN42</name>
    <dbReference type="NCBI Taxonomy" id="1160509"/>
    <lineage>
        <taxon>Eukaryota</taxon>
        <taxon>Fungi</taxon>
        <taxon>Dikarya</taxon>
        <taxon>Ascomycota</taxon>
        <taxon>Pezizomycotina</taxon>
        <taxon>Pezizomycetes</taxon>
        <taxon>Pezizales</taxon>
        <taxon>Ascobolaceae</taxon>
        <taxon>Ascobolus</taxon>
    </lineage>
</organism>
<keyword evidence="3" id="KW-1185">Reference proteome</keyword>
<protein>
    <submittedName>
        <fullName evidence="2">Uncharacterized protein</fullName>
    </submittedName>
</protein>
<feature type="compositionally biased region" description="Polar residues" evidence="1">
    <location>
        <begin position="17"/>
        <end position="28"/>
    </location>
</feature>
<dbReference type="EMBL" id="ML119717">
    <property type="protein sequence ID" value="RPA78001.1"/>
    <property type="molecule type" value="Genomic_DNA"/>
</dbReference>
<gene>
    <name evidence="2" type="ORF">BJ508DRAFT_309613</name>
</gene>
<evidence type="ECO:0000313" key="3">
    <source>
        <dbReference type="Proteomes" id="UP000275078"/>
    </source>
</evidence>
<name>A0A3N4I1A0_ASCIM</name>
<evidence type="ECO:0000313" key="2">
    <source>
        <dbReference type="EMBL" id="RPA78001.1"/>
    </source>
</evidence>